<dbReference type="FunFam" id="3.40.50.300:FF:000013">
    <property type="entry name" value="PhoH family ATPase"/>
    <property type="match status" value="1"/>
</dbReference>
<dbReference type="PANTHER" id="PTHR30473">
    <property type="entry name" value="PROTEIN PHOH"/>
    <property type="match status" value="1"/>
</dbReference>
<evidence type="ECO:0000256" key="2">
    <source>
        <dbReference type="ARBA" id="ARBA00010393"/>
    </source>
</evidence>
<dbReference type="Gene3D" id="3.40.50.300">
    <property type="entry name" value="P-loop containing nucleotide triphosphate hydrolases"/>
    <property type="match status" value="1"/>
</dbReference>
<keyword evidence="4" id="KW-0547">Nucleotide-binding</keyword>
<accession>B3ERW3</accession>
<dbReference type="InterPro" id="IPR003714">
    <property type="entry name" value="PhoH"/>
</dbReference>
<evidence type="ECO:0000313" key="8">
    <source>
        <dbReference type="EMBL" id="ACE05965.1"/>
    </source>
</evidence>
<evidence type="ECO:0000256" key="1">
    <source>
        <dbReference type="ARBA" id="ARBA00004496"/>
    </source>
</evidence>
<keyword evidence="9" id="KW-1185">Reference proteome</keyword>
<evidence type="ECO:0000256" key="4">
    <source>
        <dbReference type="ARBA" id="ARBA00022741"/>
    </source>
</evidence>
<evidence type="ECO:0000256" key="6">
    <source>
        <dbReference type="ARBA" id="ARBA00039970"/>
    </source>
</evidence>
<dbReference type="TCDB" id="3.A.23.6.1">
    <property type="family name" value="the type vi symbiosis/virulence secretory system (t6ss) family"/>
</dbReference>
<dbReference type="GO" id="GO:0005829">
    <property type="term" value="C:cytosol"/>
    <property type="evidence" value="ECO:0007669"/>
    <property type="project" value="TreeGrafter"/>
</dbReference>
<evidence type="ECO:0000256" key="3">
    <source>
        <dbReference type="ARBA" id="ARBA00022490"/>
    </source>
</evidence>
<dbReference type="InterPro" id="IPR027417">
    <property type="entry name" value="P-loop_NTPase"/>
</dbReference>
<sequence length="314" mass="35204">MIEKIIQLEEISLVDFLGVEDRNIATLAALFPTAKLVSRGNAIKIQGSQEVVQNLYEIIQCLLDHYRNQNLINQEIIQHYANRNNRIHQEVDKPGTVILHTAKGKPIKPRSANQRKIVAAVHETALTFVVGLAGTGKTYISMALAIQALKRKEVEKIVVTRPIVEAGESLGFLPGYLEEKTAPYLYPIYDALDDMISIEKRKHYQENGIIEVVPLAYMRGRTLHNAFVVLDEAQNTTSNQMKMFLTRMGLHSKLIITGDPTQIDLPKAKQSGLVEALEVLKPVAGINFVHLEESDIVRHPLIKDIIQAYDNSGR</sequence>
<dbReference type="PANTHER" id="PTHR30473:SF1">
    <property type="entry name" value="PHOH-LIKE PROTEIN"/>
    <property type="match status" value="1"/>
</dbReference>
<keyword evidence="5" id="KW-0067">ATP-binding</keyword>
<feature type="domain" description="PhoH-like protein" evidence="7">
    <location>
        <begin position="107"/>
        <end position="310"/>
    </location>
</feature>
<dbReference type="RefSeq" id="WP_012472733.1">
    <property type="nucleotide sequence ID" value="NC_010830.1"/>
</dbReference>
<dbReference type="KEGG" id="aas:Aasi_0564"/>
<dbReference type="eggNOG" id="COG1702">
    <property type="taxonomic scope" value="Bacteria"/>
</dbReference>
<proteinExistence type="inferred from homology"/>
<dbReference type="SUPFAM" id="SSF52540">
    <property type="entry name" value="P-loop containing nucleoside triphosphate hydrolases"/>
    <property type="match status" value="1"/>
</dbReference>
<reference evidence="8 9" key="1">
    <citation type="journal article" date="2010" name="J. Bacteriol.">
        <title>The genome of the amoeba symbiont 'Candidatus Amoebophilus asiaticus' reveals common mechanisms for host cell interaction among amoeba-associated bacteria.</title>
        <authorList>
            <person name="Schmitz-Esser S."/>
            <person name="Tischler P."/>
            <person name="Arnold R."/>
            <person name="Montanaro J."/>
            <person name="Wagner M."/>
            <person name="Rattei T."/>
            <person name="Horn M."/>
        </authorList>
    </citation>
    <scope>NUCLEOTIDE SEQUENCE [LARGE SCALE GENOMIC DNA]</scope>
    <source>
        <strain evidence="8 9">5a2</strain>
    </source>
</reference>
<dbReference type="HOGENOM" id="CLU_051654_0_0_10"/>
<protein>
    <recommendedName>
        <fullName evidence="6">PhoH-like protein</fullName>
    </recommendedName>
</protein>
<dbReference type="OrthoDB" id="9773137at2"/>
<organism evidence="8 9">
    <name type="scientific">Amoebophilus asiaticus (strain 5a2)</name>
    <dbReference type="NCBI Taxonomy" id="452471"/>
    <lineage>
        <taxon>Bacteria</taxon>
        <taxon>Pseudomonadati</taxon>
        <taxon>Bacteroidota</taxon>
        <taxon>Cytophagia</taxon>
        <taxon>Cytophagales</taxon>
        <taxon>Amoebophilaceae</taxon>
        <taxon>Candidatus Amoebophilus</taxon>
    </lineage>
</organism>
<evidence type="ECO:0000259" key="7">
    <source>
        <dbReference type="Pfam" id="PF02562"/>
    </source>
</evidence>
<name>B3ERW3_AMOA5</name>
<comment type="subcellular location">
    <subcellularLocation>
        <location evidence="1">Cytoplasm</location>
    </subcellularLocation>
</comment>
<keyword evidence="3" id="KW-0963">Cytoplasm</keyword>
<gene>
    <name evidence="8" type="ordered locus">Aasi_0564</name>
</gene>
<dbReference type="STRING" id="452471.Aasi_0564"/>
<dbReference type="Pfam" id="PF02562">
    <property type="entry name" value="PhoH"/>
    <property type="match status" value="1"/>
</dbReference>
<dbReference type="GO" id="GO:0005524">
    <property type="term" value="F:ATP binding"/>
    <property type="evidence" value="ECO:0007669"/>
    <property type="project" value="UniProtKB-KW"/>
</dbReference>
<comment type="similarity">
    <text evidence="2">Belongs to the PhoH family.</text>
</comment>
<dbReference type="EMBL" id="CP001102">
    <property type="protein sequence ID" value="ACE05965.1"/>
    <property type="molecule type" value="Genomic_DNA"/>
</dbReference>
<dbReference type="AlphaFoldDB" id="B3ERW3"/>
<evidence type="ECO:0000313" key="9">
    <source>
        <dbReference type="Proteomes" id="UP000001227"/>
    </source>
</evidence>
<dbReference type="Proteomes" id="UP000001227">
    <property type="component" value="Chromosome"/>
</dbReference>
<dbReference type="InterPro" id="IPR051451">
    <property type="entry name" value="PhoH2-like"/>
</dbReference>
<evidence type="ECO:0000256" key="5">
    <source>
        <dbReference type="ARBA" id="ARBA00022840"/>
    </source>
</evidence>